<gene>
    <name evidence="3" type="ORF">QLQ80_02900</name>
</gene>
<keyword evidence="4" id="KW-1185">Reference proteome</keyword>
<dbReference type="RefSeq" id="WP_283827393.1">
    <property type="nucleotide sequence ID" value="NZ_JASDDP010000024.1"/>
</dbReference>
<evidence type="ECO:0000313" key="3">
    <source>
        <dbReference type="EMBL" id="MDJ1646011.1"/>
    </source>
</evidence>
<dbReference type="InterPro" id="IPR042173">
    <property type="entry name" value="RNase_J_2"/>
</dbReference>
<dbReference type="Pfam" id="PF17770">
    <property type="entry name" value="RNase_J_C"/>
    <property type="match status" value="1"/>
</dbReference>
<keyword evidence="3" id="KW-0378">Hydrolase</keyword>
<dbReference type="Pfam" id="PF22505">
    <property type="entry name" value="RNase_J_b_CASP"/>
    <property type="match status" value="1"/>
</dbReference>
<feature type="domain" description="Ribonuclease J beta-CASP" evidence="2">
    <location>
        <begin position="222"/>
        <end position="335"/>
    </location>
</feature>
<evidence type="ECO:0000259" key="1">
    <source>
        <dbReference type="Pfam" id="PF17770"/>
    </source>
</evidence>
<sequence length="549" mass="62290">MSKFQITALGGVDENGKNCYVLEVDNDIFIINTGAKIPVNSNNGVDTIIPDFSWLEANKNKIKAIFITDTKNDSFSALPWLLMNIKGLKIYSSSFNSIIIKDRIEKYNIGHSDYEIIRMVKPMQFANVLVRPIPLAGAMPGLLGYDFEVDKGHILFMFNYIIGDLGIYGRTDLDLIKRIIANKPLLALVIDAGMANYPGYYLDKAKLPLYIDEVFEKAKPNQRIIVGAYDEEMHSMSRILELAKRFNRTVIFYGKTYAQCIDLISKVNSAFEYPEIADYRKISSINNAVVFVTSTVERLYQRFLRITNKDDVYLKLKKTDNVLMIAPPINGIESIAAFTLDEIARITPKIVDVSGSEYHLHRPHNNDIIDVVNALSPSYVIPVMGLYRYLIQAQNSIVERTKLKNNNILIIKNGKVVDFENGVYQPNSNKTRPAADSIIDGFGNGDVSSGVIKERELLSKDGLITVSILFSNKTKKIIDEFNINFLGVVAKSQKNELKTFIRSIIINILRDEQFNSIRDMQDRLRKVIRKKIFKSMDKEPMVIVTFYGI</sequence>
<dbReference type="GO" id="GO:0016787">
    <property type="term" value="F:hydrolase activity"/>
    <property type="evidence" value="ECO:0007669"/>
    <property type="project" value="UniProtKB-KW"/>
</dbReference>
<dbReference type="EMBL" id="JASDDP010000024">
    <property type="protein sequence ID" value="MDJ1646011.1"/>
    <property type="molecule type" value="Genomic_DNA"/>
</dbReference>
<dbReference type="PANTHER" id="PTHR43694:SF1">
    <property type="entry name" value="RIBONUCLEASE J"/>
    <property type="match status" value="1"/>
</dbReference>
<accession>A0AAJ1PUE2</accession>
<dbReference type="Gene3D" id="3.10.20.580">
    <property type="match status" value="1"/>
</dbReference>
<dbReference type="Gene3D" id="3.40.50.10710">
    <property type="entry name" value="Metallo-hydrolase/oxidoreductase"/>
    <property type="match status" value="1"/>
</dbReference>
<proteinExistence type="predicted"/>
<dbReference type="EC" id="3.1.-.-" evidence="3"/>
<feature type="domain" description="Ribonuclease J C-terminal" evidence="1">
    <location>
        <begin position="451"/>
        <end position="546"/>
    </location>
</feature>
<name>A0AAJ1PUE2_9MOLU</name>
<dbReference type="Gene3D" id="3.60.15.10">
    <property type="entry name" value="Ribonuclease Z/Hydroxyacylglutathione hydrolase-like"/>
    <property type="match status" value="1"/>
</dbReference>
<dbReference type="AlphaFoldDB" id="A0AAJ1PUE2"/>
<dbReference type="InterPro" id="IPR036866">
    <property type="entry name" value="RibonucZ/Hydroxyglut_hydro"/>
</dbReference>
<dbReference type="SUPFAM" id="SSF56281">
    <property type="entry name" value="Metallo-hydrolase/oxidoreductase"/>
    <property type="match status" value="1"/>
</dbReference>
<dbReference type="InterPro" id="IPR041636">
    <property type="entry name" value="RNase_J_C"/>
</dbReference>
<reference evidence="3" key="1">
    <citation type="submission" date="2023-05" db="EMBL/GenBank/DDBJ databases">
        <title>Mycoplasma phocimorsus sp. nov., isolated from Scandinavian patients with seal finger or septic arthritis after contact with seals.</title>
        <authorList>
            <person name="Skafte-Holm A."/>
            <person name="Pedersen T.R."/>
            <person name="Froelund M."/>
            <person name="Stegger M."/>
            <person name="Qvortrup K."/>
            <person name="Michaels D.L."/>
            <person name="Brown D.R."/>
            <person name="Jensen J.S."/>
        </authorList>
    </citation>
    <scope>NUCLEOTIDE SEQUENCE</scope>
    <source>
        <strain evidence="3">M5725</strain>
    </source>
</reference>
<dbReference type="InterPro" id="IPR055132">
    <property type="entry name" value="RNase_J_b_CASP"/>
</dbReference>
<organism evidence="3 4">
    <name type="scientific">Mycoplasma phocimorsus</name>
    <dbReference type="NCBI Taxonomy" id="3045839"/>
    <lineage>
        <taxon>Bacteria</taxon>
        <taxon>Bacillati</taxon>
        <taxon>Mycoplasmatota</taxon>
        <taxon>Mollicutes</taxon>
        <taxon>Mycoplasmataceae</taxon>
        <taxon>Mycoplasma</taxon>
    </lineage>
</organism>
<comment type="caution">
    <text evidence="3">The sequence shown here is derived from an EMBL/GenBank/DDBJ whole genome shotgun (WGS) entry which is preliminary data.</text>
</comment>
<protein>
    <submittedName>
        <fullName evidence="3">Ribonuclease J</fullName>
        <ecNumber evidence="3">3.1.-.-</ecNumber>
    </submittedName>
</protein>
<evidence type="ECO:0000313" key="4">
    <source>
        <dbReference type="Proteomes" id="UP001224428"/>
    </source>
</evidence>
<dbReference type="PANTHER" id="PTHR43694">
    <property type="entry name" value="RIBONUCLEASE J"/>
    <property type="match status" value="1"/>
</dbReference>
<dbReference type="Proteomes" id="UP001224428">
    <property type="component" value="Unassembled WGS sequence"/>
</dbReference>
<evidence type="ECO:0000259" key="2">
    <source>
        <dbReference type="Pfam" id="PF22505"/>
    </source>
</evidence>